<protein>
    <submittedName>
        <fullName evidence="1">EXLDI protein</fullName>
    </submittedName>
</protein>
<dbReference type="EMBL" id="BK014721">
    <property type="protein sequence ID" value="DAD69429.1"/>
    <property type="molecule type" value="Genomic_DNA"/>
</dbReference>
<dbReference type="NCBIfam" id="TIGR04342">
    <property type="entry name" value="EXLDI"/>
    <property type="match status" value="1"/>
</dbReference>
<dbReference type="InterPro" id="IPR027580">
    <property type="entry name" value="EXLDI"/>
</dbReference>
<organism evidence="1">
    <name type="scientific">Myoviridae sp. ctqMr7</name>
    <dbReference type="NCBI Taxonomy" id="2823552"/>
    <lineage>
        <taxon>Viruses</taxon>
        <taxon>Duplodnaviria</taxon>
        <taxon>Heunggongvirae</taxon>
        <taxon>Uroviricota</taxon>
        <taxon>Caudoviricetes</taxon>
    </lineage>
</organism>
<evidence type="ECO:0000313" key="1">
    <source>
        <dbReference type="EMBL" id="DAD69429.1"/>
    </source>
</evidence>
<reference evidence="1" key="1">
    <citation type="journal article" date="2021" name="Proc. Natl. Acad. Sci. U.S.A.">
        <title>A Catalog of Tens of Thousands of Viruses from Human Metagenomes Reveals Hidden Associations with Chronic Diseases.</title>
        <authorList>
            <person name="Tisza M.J."/>
            <person name="Buck C.B."/>
        </authorList>
    </citation>
    <scope>NUCLEOTIDE SEQUENCE</scope>
    <source>
        <strain evidence="1">CtqMr7</strain>
    </source>
</reference>
<sequence>MEYEEIKLNVSNDKISEYKVFYGIKLYSDIFTSEDKKTLKSKRIYSTKKKNYVYYERTDVNWNYWSDKRKYDSNFDTNEVKRNIVFEVSQDLNSFSKYLDEKIIKKLILKEKNGEIVERLDI</sequence>
<proteinExistence type="predicted"/>
<name>A0A8S5LH55_9CAUD</name>
<accession>A0A8S5LH55</accession>